<evidence type="ECO:0000313" key="8">
    <source>
        <dbReference type="Proteomes" id="UP001187192"/>
    </source>
</evidence>
<comment type="similarity">
    <text evidence="1">Belongs to the peptidase C48 family.</text>
</comment>
<dbReference type="Pfam" id="PF09331">
    <property type="entry name" value="DUF1985"/>
    <property type="match status" value="1"/>
</dbReference>
<dbReference type="SUPFAM" id="SSF54001">
    <property type="entry name" value="Cysteine proteinases"/>
    <property type="match status" value="1"/>
</dbReference>
<evidence type="ECO:0000256" key="1">
    <source>
        <dbReference type="ARBA" id="ARBA00005234"/>
    </source>
</evidence>
<feature type="compositionally biased region" description="Basic and acidic residues" evidence="4">
    <location>
        <begin position="7"/>
        <end position="18"/>
    </location>
</feature>
<organism evidence="7 8">
    <name type="scientific">Ficus carica</name>
    <name type="common">Common fig</name>
    <dbReference type="NCBI Taxonomy" id="3494"/>
    <lineage>
        <taxon>Eukaryota</taxon>
        <taxon>Viridiplantae</taxon>
        <taxon>Streptophyta</taxon>
        <taxon>Embryophyta</taxon>
        <taxon>Tracheophyta</taxon>
        <taxon>Spermatophyta</taxon>
        <taxon>Magnoliopsida</taxon>
        <taxon>eudicotyledons</taxon>
        <taxon>Gunneridae</taxon>
        <taxon>Pentapetalae</taxon>
        <taxon>rosids</taxon>
        <taxon>fabids</taxon>
        <taxon>Rosales</taxon>
        <taxon>Moraceae</taxon>
        <taxon>Ficeae</taxon>
        <taxon>Ficus</taxon>
    </lineage>
</organism>
<keyword evidence="2" id="KW-0645">Protease</keyword>
<evidence type="ECO:0000313" key="7">
    <source>
        <dbReference type="EMBL" id="GMN59508.1"/>
    </source>
</evidence>
<keyword evidence="3" id="KW-0378">Hydrolase</keyword>
<sequence>MSTPTKMSEKNTSPERRSVRVMAKSSKRSSADESPKNPVPAIERMVSDAGLKRKQGEMDVKDSKKLISALEDKISKSEEVFHNIVMRLTDHSGMSDALCFELSEDLGRFSINELCLITGLKCVGSTHLPVVESRLISRYFSTLRVVSRENLELQMSNSKFDNDDDAVKLSLLYIIFCIPLLNASSVKIDPKFFVMADNLDAFNDFPWGVLSWEATRAAICNTIENKMSSKRRPLKKNDKIHYSITGFPHALLVWSYETLPSIASKFTTKYDQAIPRMMSWTTADNVMFNDIFTAFITVGKSQLKCFALMPTDEELKNPWVARLYLKKPKDVPQLPPPKSSIPRPSTDTKRLPILRRVLKMLSANMIEKTQGKAQTAPHVSSSQEFNVSRAESDVLQTTSPDIGAVTDMGVQAAMEFLTADKVIISHEDAENEKNKVNIKDRLEGNEGEANVKSEPFVEIKEESMPDLEKGVKKEKDDKEIIREQDVIKLEEPANVESILAVIPKKKRARLSRLGQRPSGRMTEVGSPSKAPSKLIYALPPGLADEPPKETLEEFKEWINKGVLKRTPLGKWPPRYNAKHETLDKPHDLGFMEVDKKSWYYELATSPVWLWNEHIGIVFYYLRKKIRQFPELEQRKSGSSWFEVNTLLIPIHLADLKHWALVKLDLTSWTIEVYDSLQHGDPHNSKVREGV</sequence>
<dbReference type="AlphaFoldDB" id="A0AA88IWS0"/>
<evidence type="ECO:0008006" key="9">
    <source>
        <dbReference type="Google" id="ProtNLM"/>
    </source>
</evidence>
<dbReference type="Gene3D" id="3.40.395.10">
    <property type="entry name" value="Adenoviral Proteinase, Chain A"/>
    <property type="match status" value="1"/>
</dbReference>
<dbReference type="InterPro" id="IPR003653">
    <property type="entry name" value="Peptidase_C48_C"/>
</dbReference>
<evidence type="ECO:0000259" key="5">
    <source>
        <dbReference type="Pfam" id="PF02902"/>
    </source>
</evidence>
<evidence type="ECO:0000259" key="6">
    <source>
        <dbReference type="Pfam" id="PF09331"/>
    </source>
</evidence>
<dbReference type="InterPro" id="IPR015410">
    <property type="entry name" value="DUF1985"/>
</dbReference>
<evidence type="ECO:0000256" key="4">
    <source>
        <dbReference type="SAM" id="MobiDB-lite"/>
    </source>
</evidence>
<feature type="domain" description="DUF1985" evidence="6">
    <location>
        <begin position="96"/>
        <end position="215"/>
    </location>
</feature>
<dbReference type="PANTHER" id="PTHR48449">
    <property type="entry name" value="DUF1985 DOMAIN-CONTAINING PROTEIN"/>
    <property type="match status" value="1"/>
</dbReference>
<reference evidence="7" key="1">
    <citation type="submission" date="2023-07" db="EMBL/GenBank/DDBJ databases">
        <title>draft genome sequence of fig (Ficus carica).</title>
        <authorList>
            <person name="Takahashi T."/>
            <person name="Nishimura K."/>
        </authorList>
    </citation>
    <scope>NUCLEOTIDE SEQUENCE</scope>
</reference>
<comment type="caution">
    <text evidence="7">The sequence shown here is derived from an EMBL/GenBank/DDBJ whole genome shotgun (WGS) entry which is preliminary data.</text>
</comment>
<evidence type="ECO:0000256" key="2">
    <source>
        <dbReference type="ARBA" id="ARBA00022670"/>
    </source>
</evidence>
<name>A0AA88IWS0_FICCA</name>
<evidence type="ECO:0000256" key="3">
    <source>
        <dbReference type="ARBA" id="ARBA00022801"/>
    </source>
</evidence>
<dbReference type="GO" id="GO:0008234">
    <property type="term" value="F:cysteine-type peptidase activity"/>
    <property type="evidence" value="ECO:0007669"/>
    <property type="project" value="InterPro"/>
</dbReference>
<keyword evidence="8" id="KW-1185">Reference proteome</keyword>
<dbReference type="InterPro" id="IPR038765">
    <property type="entry name" value="Papain-like_cys_pep_sf"/>
</dbReference>
<dbReference type="PANTHER" id="PTHR48449:SF1">
    <property type="entry name" value="DUF1985 DOMAIN-CONTAINING PROTEIN"/>
    <property type="match status" value="1"/>
</dbReference>
<dbReference type="Pfam" id="PF02902">
    <property type="entry name" value="Peptidase_C48"/>
    <property type="match status" value="1"/>
</dbReference>
<dbReference type="GO" id="GO:0006508">
    <property type="term" value="P:proteolysis"/>
    <property type="evidence" value="ECO:0007669"/>
    <property type="project" value="UniProtKB-KW"/>
</dbReference>
<gene>
    <name evidence="7" type="ORF">TIFTF001_028602</name>
</gene>
<feature type="domain" description="Ubiquitin-like protease family profile" evidence="5">
    <location>
        <begin position="634"/>
        <end position="683"/>
    </location>
</feature>
<feature type="region of interest" description="Disordered" evidence="4">
    <location>
        <begin position="1"/>
        <end position="42"/>
    </location>
</feature>
<proteinExistence type="inferred from homology"/>
<protein>
    <recommendedName>
        <fullName evidence="9">Ubiquitin-like protease family profile domain-containing protein</fullName>
    </recommendedName>
</protein>
<accession>A0AA88IWS0</accession>
<dbReference type="Proteomes" id="UP001187192">
    <property type="component" value="Unassembled WGS sequence"/>
</dbReference>
<dbReference type="EMBL" id="BTGU01000088">
    <property type="protein sequence ID" value="GMN59508.1"/>
    <property type="molecule type" value="Genomic_DNA"/>
</dbReference>